<evidence type="ECO:0000313" key="2">
    <source>
        <dbReference type="Proteomes" id="UP000265903"/>
    </source>
</evidence>
<reference evidence="1 2" key="1">
    <citation type="submission" date="2018-08" db="EMBL/GenBank/DDBJ databases">
        <title>Whole Genome Sequence of the Moderate Halophilic Marine Bacterium Marinobacter litoralis Sw-45.</title>
        <authorList>
            <person name="Musa H."/>
        </authorList>
    </citation>
    <scope>NUCLEOTIDE SEQUENCE [LARGE SCALE GENOMIC DNA]</scope>
    <source>
        <strain evidence="1 2">Sw-45</strain>
    </source>
</reference>
<gene>
    <name evidence="1" type="ORF">DOQ08_00446</name>
</gene>
<dbReference type="EMBL" id="QMDL01000001">
    <property type="protein sequence ID" value="RMJ05770.1"/>
    <property type="molecule type" value="Genomic_DNA"/>
</dbReference>
<dbReference type="AlphaFoldDB" id="A0A3M2RKB1"/>
<organism evidence="1 2">
    <name type="scientific">Marinobacter litoralis</name>
    <dbReference type="NCBI Taxonomy" id="187981"/>
    <lineage>
        <taxon>Bacteria</taxon>
        <taxon>Pseudomonadati</taxon>
        <taxon>Pseudomonadota</taxon>
        <taxon>Gammaproteobacteria</taxon>
        <taxon>Pseudomonadales</taxon>
        <taxon>Marinobacteraceae</taxon>
        <taxon>Marinobacter</taxon>
    </lineage>
</organism>
<keyword evidence="2" id="KW-1185">Reference proteome</keyword>
<proteinExistence type="predicted"/>
<dbReference type="Proteomes" id="UP000265903">
    <property type="component" value="Unassembled WGS sequence"/>
</dbReference>
<sequence>MKLNELRPILRETFKGTYRLTGRVAAIDDEGIPCLKLRLSSCSTDYVVLAVLGSVSIPEGLGHMELVAVKGQVCIGPEEGSILLTDIRRPYQADVVQLPALQTLPRTFCPGGLLVHSLEVAKGVLSMVQINEPQMPRPLQELGFVAGLLHDIGKTYTCDAKGRPTATARLDLDRPLYAAPSSAISGGGCHWSGGLYGYRWE</sequence>
<evidence type="ECO:0008006" key="3">
    <source>
        <dbReference type="Google" id="ProtNLM"/>
    </source>
</evidence>
<dbReference type="RefSeq" id="WP_227537454.1">
    <property type="nucleotide sequence ID" value="NZ_QMDL01000001.1"/>
</dbReference>
<name>A0A3M2RKB1_9GAMM</name>
<dbReference type="Gene3D" id="1.10.3210.40">
    <property type="match status" value="1"/>
</dbReference>
<evidence type="ECO:0000313" key="1">
    <source>
        <dbReference type="EMBL" id="RMJ05770.1"/>
    </source>
</evidence>
<dbReference type="InterPro" id="IPR003607">
    <property type="entry name" value="HD/PDEase_dom"/>
</dbReference>
<dbReference type="CDD" id="cd00077">
    <property type="entry name" value="HDc"/>
    <property type="match status" value="1"/>
</dbReference>
<comment type="caution">
    <text evidence="1">The sequence shown here is derived from an EMBL/GenBank/DDBJ whole genome shotgun (WGS) entry which is preliminary data.</text>
</comment>
<accession>A0A3M2RKB1</accession>
<protein>
    <recommendedName>
        <fullName evidence="3">HD domain-containing protein</fullName>
    </recommendedName>
</protein>